<sequence length="202" mass="20774">MVPGADVLRIVLVTTVAVVPVAIAAASPLLAGRDAVWVAGGFAGIVALSLLFVQPLLASGALPGPQRLGWHRLVGAVAVALAVGHVIGLYLYSPDDIMDALLLESPTPFSVYGVAGLVLLMVVALLGGLVRAVPRPVVARRVHSLVGLAAVVCAAWHAVLIDGAMEMISKLVLCAGAVGAAAHAVVRLYRPLLARWRRRAGT</sequence>
<evidence type="ECO:0000313" key="3">
    <source>
        <dbReference type="Proteomes" id="UP000631694"/>
    </source>
</evidence>
<protein>
    <submittedName>
        <fullName evidence="2">Ferric reductase</fullName>
    </submittedName>
</protein>
<dbReference type="AlphaFoldDB" id="A0A931HZF6"/>
<dbReference type="EMBL" id="JADZLT010000040">
    <property type="protein sequence ID" value="MBH0236937.1"/>
    <property type="molecule type" value="Genomic_DNA"/>
</dbReference>
<dbReference type="Proteomes" id="UP000631694">
    <property type="component" value="Unassembled WGS sequence"/>
</dbReference>
<feature type="transmembrane region" description="Helical" evidence="1">
    <location>
        <begin position="111"/>
        <end position="130"/>
    </location>
</feature>
<feature type="transmembrane region" description="Helical" evidence="1">
    <location>
        <begin position="7"/>
        <end position="30"/>
    </location>
</feature>
<organism evidence="2 3">
    <name type="scientific">Methylobrevis albus</name>
    <dbReference type="NCBI Taxonomy" id="2793297"/>
    <lineage>
        <taxon>Bacteria</taxon>
        <taxon>Pseudomonadati</taxon>
        <taxon>Pseudomonadota</taxon>
        <taxon>Alphaproteobacteria</taxon>
        <taxon>Hyphomicrobiales</taxon>
        <taxon>Pleomorphomonadaceae</taxon>
        <taxon>Methylobrevis</taxon>
    </lineage>
</organism>
<keyword evidence="3" id="KW-1185">Reference proteome</keyword>
<dbReference type="RefSeq" id="WP_197310023.1">
    <property type="nucleotide sequence ID" value="NZ_JADZLT010000040.1"/>
</dbReference>
<gene>
    <name evidence="2" type="ORF">I5731_03795</name>
</gene>
<reference evidence="2" key="1">
    <citation type="submission" date="2020-12" db="EMBL/GenBank/DDBJ databases">
        <title>Methylobrevis albus sp. nov., isolated from fresh water lack sediment.</title>
        <authorList>
            <person name="Zou Q."/>
        </authorList>
    </citation>
    <scope>NUCLEOTIDE SEQUENCE</scope>
    <source>
        <strain evidence="2">L22</strain>
    </source>
</reference>
<proteinExistence type="predicted"/>
<accession>A0A931HZF6</accession>
<feature type="transmembrane region" description="Helical" evidence="1">
    <location>
        <begin position="70"/>
        <end position="91"/>
    </location>
</feature>
<keyword evidence="1" id="KW-1133">Transmembrane helix</keyword>
<name>A0A931HZF6_9HYPH</name>
<feature type="transmembrane region" description="Helical" evidence="1">
    <location>
        <begin position="142"/>
        <end position="161"/>
    </location>
</feature>
<evidence type="ECO:0000313" key="2">
    <source>
        <dbReference type="EMBL" id="MBH0236937.1"/>
    </source>
</evidence>
<keyword evidence="1" id="KW-0812">Transmembrane</keyword>
<keyword evidence="1" id="KW-0472">Membrane</keyword>
<feature type="transmembrane region" description="Helical" evidence="1">
    <location>
        <begin position="36"/>
        <end position="58"/>
    </location>
</feature>
<evidence type="ECO:0000256" key="1">
    <source>
        <dbReference type="SAM" id="Phobius"/>
    </source>
</evidence>
<comment type="caution">
    <text evidence="2">The sequence shown here is derived from an EMBL/GenBank/DDBJ whole genome shotgun (WGS) entry which is preliminary data.</text>
</comment>
<feature type="transmembrane region" description="Helical" evidence="1">
    <location>
        <begin position="167"/>
        <end position="189"/>
    </location>
</feature>